<keyword evidence="5 14" id="KW-0067">ATP-binding</keyword>
<dbReference type="PROSITE" id="PS50893">
    <property type="entry name" value="ABC_TRANSPORTER_2"/>
    <property type="match status" value="1"/>
</dbReference>
<dbReference type="OrthoDB" id="18209at2157"/>
<keyword evidence="6" id="KW-1278">Translocase</keyword>
<dbReference type="GO" id="GO:0016887">
    <property type="term" value="F:ATP hydrolysis activity"/>
    <property type="evidence" value="ECO:0007669"/>
    <property type="project" value="InterPro"/>
</dbReference>
<dbReference type="AlphaFoldDB" id="A0A830GER0"/>
<proteinExistence type="predicted"/>
<keyword evidence="4" id="KW-0547">Nucleotide-binding</keyword>
<comment type="caution">
    <text evidence="14">The sequence shown here is derived from an EMBL/GenBank/DDBJ whole genome shotgun (WGS) entry which is preliminary data.</text>
</comment>
<organism evidence="14 15">
    <name type="scientific">Halarchaeum nitratireducens</name>
    <dbReference type="NCBI Taxonomy" id="489913"/>
    <lineage>
        <taxon>Archaea</taxon>
        <taxon>Methanobacteriati</taxon>
        <taxon>Methanobacteriota</taxon>
        <taxon>Stenosarchaea group</taxon>
        <taxon>Halobacteria</taxon>
        <taxon>Halobacteriales</taxon>
        <taxon>Halobacteriaceae</taxon>
    </lineage>
</organism>
<accession>A0A830GER0</accession>
<dbReference type="InterPro" id="IPR050388">
    <property type="entry name" value="ABC_Ni/Peptide_Import"/>
</dbReference>
<protein>
    <recommendedName>
        <fullName evidence="11">Nickel import system ATP-binding protein NikD</fullName>
        <ecNumber evidence="10">7.2.2.11</ecNumber>
    </recommendedName>
</protein>
<dbReference type="SUPFAM" id="SSF52540">
    <property type="entry name" value="P-loop containing nucleoside triphosphate hydrolases"/>
    <property type="match status" value="1"/>
</dbReference>
<evidence type="ECO:0000313" key="15">
    <source>
        <dbReference type="Proteomes" id="UP000608850"/>
    </source>
</evidence>
<evidence type="ECO:0000256" key="1">
    <source>
        <dbReference type="ARBA" id="ARBA00004202"/>
    </source>
</evidence>
<keyword evidence="2" id="KW-0813">Transport</keyword>
<dbReference type="Proteomes" id="UP000608850">
    <property type="component" value="Unassembled WGS sequence"/>
</dbReference>
<keyword evidence="7" id="KW-0406">Ion transport</keyword>
<dbReference type="InterPro" id="IPR013563">
    <property type="entry name" value="Oligopep_ABC_C"/>
</dbReference>
<dbReference type="GO" id="GO:0005886">
    <property type="term" value="C:plasma membrane"/>
    <property type="evidence" value="ECO:0007669"/>
    <property type="project" value="UniProtKB-SubCell"/>
</dbReference>
<dbReference type="Pfam" id="PF08352">
    <property type="entry name" value="oligo_HPY"/>
    <property type="match status" value="1"/>
</dbReference>
<comment type="catalytic activity">
    <reaction evidence="12">
        <text>Ni(2+)(out) + ATP + H2O = Ni(2+)(in) + ADP + phosphate + H(+)</text>
        <dbReference type="Rhea" id="RHEA:15557"/>
        <dbReference type="ChEBI" id="CHEBI:15377"/>
        <dbReference type="ChEBI" id="CHEBI:15378"/>
        <dbReference type="ChEBI" id="CHEBI:30616"/>
        <dbReference type="ChEBI" id="CHEBI:43474"/>
        <dbReference type="ChEBI" id="CHEBI:49786"/>
        <dbReference type="ChEBI" id="CHEBI:456216"/>
        <dbReference type="EC" id="7.2.2.11"/>
    </reaction>
    <physiologicalReaction direction="left-to-right" evidence="12">
        <dbReference type="Rhea" id="RHEA:15558"/>
    </physiologicalReaction>
</comment>
<evidence type="ECO:0000256" key="7">
    <source>
        <dbReference type="ARBA" id="ARBA00023065"/>
    </source>
</evidence>
<keyword evidence="3" id="KW-1003">Cell membrane</keyword>
<dbReference type="InterPro" id="IPR027417">
    <property type="entry name" value="P-loop_NTPase"/>
</dbReference>
<evidence type="ECO:0000256" key="11">
    <source>
        <dbReference type="ARBA" id="ARBA00044143"/>
    </source>
</evidence>
<evidence type="ECO:0000256" key="8">
    <source>
        <dbReference type="ARBA" id="ARBA00023136"/>
    </source>
</evidence>
<dbReference type="GO" id="GO:0005524">
    <property type="term" value="F:ATP binding"/>
    <property type="evidence" value="ECO:0007669"/>
    <property type="project" value="UniProtKB-KW"/>
</dbReference>
<dbReference type="CDD" id="cd03257">
    <property type="entry name" value="ABC_NikE_OppD_transporters"/>
    <property type="match status" value="1"/>
</dbReference>
<dbReference type="GO" id="GO:0015833">
    <property type="term" value="P:peptide transport"/>
    <property type="evidence" value="ECO:0007669"/>
    <property type="project" value="InterPro"/>
</dbReference>
<gene>
    <name evidence="14" type="ORF">GCM10009021_22690</name>
</gene>
<dbReference type="GO" id="GO:0015413">
    <property type="term" value="F:ABC-type nickel transporter activity"/>
    <property type="evidence" value="ECO:0007669"/>
    <property type="project" value="UniProtKB-EC"/>
</dbReference>
<dbReference type="InterPro" id="IPR003593">
    <property type="entry name" value="AAA+_ATPase"/>
</dbReference>
<dbReference type="InterPro" id="IPR017871">
    <property type="entry name" value="ABC_transporter-like_CS"/>
</dbReference>
<feature type="domain" description="ABC transporter" evidence="13">
    <location>
        <begin position="9"/>
        <end position="272"/>
    </location>
</feature>
<evidence type="ECO:0000313" key="14">
    <source>
        <dbReference type="EMBL" id="GGN20925.1"/>
    </source>
</evidence>
<comment type="subunit">
    <text evidence="9">The complex is composed of two ATP-binding proteins (NikD and NikE), two transmembrane proteins (NikB and NikC) and a solute-binding protein (NikA).</text>
</comment>
<evidence type="ECO:0000256" key="6">
    <source>
        <dbReference type="ARBA" id="ARBA00022967"/>
    </source>
</evidence>
<evidence type="ECO:0000259" key="13">
    <source>
        <dbReference type="PROSITE" id="PS50893"/>
    </source>
</evidence>
<comment type="subcellular location">
    <subcellularLocation>
        <location evidence="1">Cell membrane</location>
        <topology evidence="1">Peripheral membrane protein</topology>
    </subcellularLocation>
</comment>
<evidence type="ECO:0000256" key="9">
    <source>
        <dbReference type="ARBA" id="ARBA00038669"/>
    </source>
</evidence>
<dbReference type="RefSeq" id="WP_188879092.1">
    <property type="nucleotide sequence ID" value="NZ_BMOQ01000006.1"/>
</dbReference>
<dbReference type="Pfam" id="PF00005">
    <property type="entry name" value="ABC_tran"/>
    <property type="match status" value="1"/>
</dbReference>
<sequence length="364" mass="39433">MSDDALLDVSGLSVGFEGFDGYADVVGDVDLHVERGEVVTIVGETGCGKSVTTKAITGLLDEPPAHVEGDVEFDGMDLRELSEAEREDLNGDRLGMVSQNPLSSLNPVFTVGEQLTDTAQFGGSDDAGLLSYLRRRHSGSERAAARERVLEMLREVQMPDPEAVIDSYPSELSGGMRQRALIAQALLNEPDLLIADEPGSALDVTVHDRILSLLTDVIAERDMSVLMITHNLGVARQISDRIYIMYGGRIVESAPTEEIFTEARHPYTQGLIASIPRLSGEPMAGGIDGSVPEYTDPPSGCRFHPRCPYADDDCRSAAPPRTDFGEEAHAVCVRHVDGGPTPTIAETKRRLMADDERAESEVER</sequence>
<evidence type="ECO:0000256" key="2">
    <source>
        <dbReference type="ARBA" id="ARBA00022448"/>
    </source>
</evidence>
<evidence type="ECO:0000256" key="12">
    <source>
        <dbReference type="ARBA" id="ARBA00048610"/>
    </source>
</evidence>
<reference evidence="14 15" key="1">
    <citation type="journal article" date="2019" name="Int. J. Syst. Evol. Microbiol.">
        <title>The Global Catalogue of Microorganisms (GCM) 10K type strain sequencing project: providing services to taxonomists for standard genome sequencing and annotation.</title>
        <authorList>
            <consortium name="The Broad Institute Genomics Platform"/>
            <consortium name="The Broad Institute Genome Sequencing Center for Infectious Disease"/>
            <person name="Wu L."/>
            <person name="Ma J."/>
        </authorList>
    </citation>
    <scope>NUCLEOTIDE SEQUENCE [LARGE SCALE GENOMIC DNA]</scope>
    <source>
        <strain evidence="14 15">JCM 16331</strain>
    </source>
</reference>
<dbReference type="PANTHER" id="PTHR43297:SF13">
    <property type="entry name" value="NICKEL ABC TRANSPORTER, ATP-BINDING PROTEIN"/>
    <property type="match status" value="1"/>
</dbReference>
<dbReference type="InterPro" id="IPR003439">
    <property type="entry name" value="ABC_transporter-like_ATP-bd"/>
</dbReference>
<evidence type="ECO:0000256" key="3">
    <source>
        <dbReference type="ARBA" id="ARBA00022475"/>
    </source>
</evidence>
<evidence type="ECO:0000256" key="10">
    <source>
        <dbReference type="ARBA" id="ARBA00039098"/>
    </source>
</evidence>
<evidence type="ECO:0000256" key="5">
    <source>
        <dbReference type="ARBA" id="ARBA00022840"/>
    </source>
</evidence>
<dbReference type="EC" id="7.2.2.11" evidence="10"/>
<evidence type="ECO:0000256" key="4">
    <source>
        <dbReference type="ARBA" id="ARBA00022741"/>
    </source>
</evidence>
<dbReference type="Gene3D" id="3.40.50.300">
    <property type="entry name" value="P-loop containing nucleotide triphosphate hydrolases"/>
    <property type="match status" value="1"/>
</dbReference>
<dbReference type="NCBIfam" id="TIGR01727">
    <property type="entry name" value="oligo_HPY"/>
    <property type="match status" value="1"/>
</dbReference>
<dbReference type="FunFam" id="3.40.50.300:FF:000016">
    <property type="entry name" value="Oligopeptide ABC transporter ATP-binding component"/>
    <property type="match status" value="1"/>
</dbReference>
<dbReference type="PROSITE" id="PS00211">
    <property type="entry name" value="ABC_TRANSPORTER_1"/>
    <property type="match status" value="1"/>
</dbReference>
<dbReference type="EMBL" id="BMOQ01000006">
    <property type="protein sequence ID" value="GGN20925.1"/>
    <property type="molecule type" value="Genomic_DNA"/>
</dbReference>
<name>A0A830GER0_9EURY</name>
<dbReference type="SMART" id="SM00382">
    <property type="entry name" value="AAA"/>
    <property type="match status" value="1"/>
</dbReference>
<keyword evidence="8" id="KW-0472">Membrane</keyword>
<keyword evidence="15" id="KW-1185">Reference proteome</keyword>
<dbReference type="PANTHER" id="PTHR43297">
    <property type="entry name" value="OLIGOPEPTIDE TRANSPORT ATP-BINDING PROTEIN APPD"/>
    <property type="match status" value="1"/>
</dbReference>